<keyword evidence="6" id="KW-1185">Reference proteome</keyword>
<dbReference type="InterPro" id="IPR036390">
    <property type="entry name" value="WH_DNA-bd_sf"/>
</dbReference>
<evidence type="ECO:0000256" key="3">
    <source>
        <dbReference type="ARBA" id="ARBA00023163"/>
    </source>
</evidence>
<sequence>MAARTTLTRAETLVAQVEADIKARGLKPDDWITNKQELRETSGMARATVNEAVRLLQDRGMVVPRPGPGGGLFVAAQHPIVRLGRTLLAVGDSSSSIADAIEVREELEGLIMAQAAAHRTARDVRDLRRIAESISAGDPDRYIRDVWALHRRIAAIGRNDVLRTTYLGLVEYVESRAVGATREDTPDDPAYFAHRIELHVGLVDAIESGDEKLARAAAQRHAHSS</sequence>
<dbReference type="SUPFAM" id="SSF46785">
    <property type="entry name" value="Winged helix' DNA-binding domain"/>
    <property type="match status" value="1"/>
</dbReference>
<name>A0A917BCE2_9MICO</name>
<keyword evidence="2" id="KW-0238">DNA-binding</keyword>
<keyword evidence="3" id="KW-0804">Transcription</keyword>
<dbReference type="InterPro" id="IPR008920">
    <property type="entry name" value="TF_FadR/GntR_C"/>
</dbReference>
<dbReference type="InterPro" id="IPR011711">
    <property type="entry name" value="GntR_C"/>
</dbReference>
<dbReference type="Proteomes" id="UP000598775">
    <property type="component" value="Unassembled WGS sequence"/>
</dbReference>
<dbReference type="RefSeq" id="WP_188679560.1">
    <property type="nucleotide sequence ID" value="NZ_BMGP01000005.1"/>
</dbReference>
<dbReference type="GO" id="GO:0003700">
    <property type="term" value="F:DNA-binding transcription factor activity"/>
    <property type="evidence" value="ECO:0007669"/>
    <property type="project" value="InterPro"/>
</dbReference>
<dbReference type="Gene3D" id="1.20.120.530">
    <property type="entry name" value="GntR ligand-binding domain-like"/>
    <property type="match status" value="1"/>
</dbReference>
<evidence type="ECO:0000256" key="1">
    <source>
        <dbReference type="ARBA" id="ARBA00023015"/>
    </source>
</evidence>
<evidence type="ECO:0000256" key="2">
    <source>
        <dbReference type="ARBA" id="ARBA00023125"/>
    </source>
</evidence>
<dbReference type="SUPFAM" id="SSF48008">
    <property type="entry name" value="GntR ligand-binding domain-like"/>
    <property type="match status" value="1"/>
</dbReference>
<proteinExistence type="predicted"/>
<dbReference type="Pfam" id="PF07729">
    <property type="entry name" value="FCD"/>
    <property type="match status" value="1"/>
</dbReference>
<evidence type="ECO:0000313" key="5">
    <source>
        <dbReference type="EMBL" id="GGF34838.1"/>
    </source>
</evidence>
<dbReference type="InterPro" id="IPR036388">
    <property type="entry name" value="WH-like_DNA-bd_sf"/>
</dbReference>
<dbReference type="GO" id="GO:0003677">
    <property type="term" value="F:DNA binding"/>
    <property type="evidence" value="ECO:0007669"/>
    <property type="project" value="UniProtKB-KW"/>
</dbReference>
<dbReference type="InterPro" id="IPR000524">
    <property type="entry name" value="Tscrpt_reg_HTH_GntR"/>
</dbReference>
<organism evidence="5 6">
    <name type="scientific">Subtercola lobariae</name>
    <dbReference type="NCBI Taxonomy" id="1588641"/>
    <lineage>
        <taxon>Bacteria</taxon>
        <taxon>Bacillati</taxon>
        <taxon>Actinomycetota</taxon>
        <taxon>Actinomycetes</taxon>
        <taxon>Micrococcales</taxon>
        <taxon>Microbacteriaceae</taxon>
        <taxon>Subtercola</taxon>
    </lineage>
</organism>
<comment type="caution">
    <text evidence="5">The sequence shown here is derived from an EMBL/GenBank/DDBJ whole genome shotgun (WGS) entry which is preliminary data.</text>
</comment>
<evidence type="ECO:0000259" key="4">
    <source>
        <dbReference type="PROSITE" id="PS50949"/>
    </source>
</evidence>
<dbReference type="PANTHER" id="PTHR43537">
    <property type="entry name" value="TRANSCRIPTIONAL REGULATOR, GNTR FAMILY"/>
    <property type="match status" value="1"/>
</dbReference>
<dbReference type="Gene3D" id="1.10.10.10">
    <property type="entry name" value="Winged helix-like DNA-binding domain superfamily/Winged helix DNA-binding domain"/>
    <property type="match status" value="1"/>
</dbReference>
<accession>A0A917BCE2</accession>
<keyword evidence="1" id="KW-0805">Transcription regulation</keyword>
<feature type="domain" description="HTH gntR-type" evidence="4">
    <location>
        <begin position="7"/>
        <end position="77"/>
    </location>
</feature>
<reference evidence="5 6" key="1">
    <citation type="journal article" date="2014" name="Int. J. Syst. Evol. Microbiol.">
        <title>Complete genome sequence of Corynebacterium casei LMG S-19264T (=DSM 44701T), isolated from a smear-ripened cheese.</title>
        <authorList>
            <consortium name="US DOE Joint Genome Institute (JGI-PGF)"/>
            <person name="Walter F."/>
            <person name="Albersmeier A."/>
            <person name="Kalinowski J."/>
            <person name="Ruckert C."/>
        </authorList>
    </citation>
    <scope>NUCLEOTIDE SEQUENCE [LARGE SCALE GENOMIC DNA]</scope>
    <source>
        <strain evidence="5 6">CGMCC 1.12976</strain>
    </source>
</reference>
<dbReference type="SMART" id="SM00895">
    <property type="entry name" value="FCD"/>
    <property type="match status" value="1"/>
</dbReference>
<dbReference type="EMBL" id="BMGP01000005">
    <property type="protein sequence ID" value="GGF34838.1"/>
    <property type="molecule type" value="Genomic_DNA"/>
</dbReference>
<protein>
    <submittedName>
        <fullName evidence="5">GntR family transcriptional regulator</fullName>
    </submittedName>
</protein>
<gene>
    <name evidence="5" type="ORF">GCM10011399_29900</name>
</gene>
<dbReference type="PANTHER" id="PTHR43537:SF5">
    <property type="entry name" value="UXU OPERON TRANSCRIPTIONAL REGULATOR"/>
    <property type="match status" value="1"/>
</dbReference>
<dbReference type="Pfam" id="PF00392">
    <property type="entry name" value="GntR"/>
    <property type="match status" value="1"/>
</dbReference>
<dbReference type="AlphaFoldDB" id="A0A917BCE2"/>
<dbReference type="PROSITE" id="PS50949">
    <property type="entry name" value="HTH_GNTR"/>
    <property type="match status" value="1"/>
</dbReference>
<evidence type="ECO:0000313" key="6">
    <source>
        <dbReference type="Proteomes" id="UP000598775"/>
    </source>
</evidence>